<organism evidence="6">
    <name type="scientific">marine metagenome</name>
    <dbReference type="NCBI Taxonomy" id="408172"/>
    <lineage>
        <taxon>unclassified sequences</taxon>
        <taxon>metagenomes</taxon>
        <taxon>ecological metagenomes</taxon>
    </lineage>
</organism>
<feature type="non-terminal residue" evidence="6">
    <location>
        <position position="117"/>
    </location>
</feature>
<accession>A0A382GE69</accession>
<evidence type="ECO:0000256" key="4">
    <source>
        <dbReference type="ARBA" id="ARBA00023002"/>
    </source>
</evidence>
<dbReference type="PANTHER" id="PTHR42716:SF2">
    <property type="entry name" value="L-ASPARTATE OXIDASE, CHLOROPLASTIC"/>
    <property type="match status" value="1"/>
</dbReference>
<dbReference type="EMBL" id="UINC01054899">
    <property type="protein sequence ID" value="SVB73162.1"/>
    <property type="molecule type" value="Genomic_DNA"/>
</dbReference>
<dbReference type="InterPro" id="IPR036188">
    <property type="entry name" value="FAD/NAD-bd_sf"/>
</dbReference>
<keyword evidence="4" id="KW-0560">Oxidoreductase</keyword>
<reference evidence="6" key="1">
    <citation type="submission" date="2018-05" db="EMBL/GenBank/DDBJ databases">
        <authorList>
            <person name="Lanie J.A."/>
            <person name="Ng W.-L."/>
            <person name="Kazmierczak K.M."/>
            <person name="Andrzejewski T.M."/>
            <person name="Davidsen T.M."/>
            <person name="Wayne K.J."/>
            <person name="Tettelin H."/>
            <person name="Glass J.I."/>
            <person name="Rusch D."/>
            <person name="Podicherti R."/>
            <person name="Tsui H.-C.T."/>
            <person name="Winkler M.E."/>
        </authorList>
    </citation>
    <scope>NUCLEOTIDE SEQUENCE</scope>
</reference>
<proteinExistence type="predicted"/>
<feature type="non-terminal residue" evidence="6">
    <location>
        <position position="1"/>
    </location>
</feature>
<dbReference type="Pfam" id="PF00890">
    <property type="entry name" value="FAD_binding_2"/>
    <property type="match status" value="1"/>
</dbReference>
<name>A0A382GE69_9ZZZZ</name>
<keyword evidence="2" id="KW-0285">Flavoprotein</keyword>
<evidence type="ECO:0000256" key="1">
    <source>
        <dbReference type="ARBA" id="ARBA00001974"/>
    </source>
</evidence>
<dbReference type="PANTHER" id="PTHR42716">
    <property type="entry name" value="L-ASPARTATE OXIDASE"/>
    <property type="match status" value="1"/>
</dbReference>
<dbReference type="InterPro" id="IPR003953">
    <property type="entry name" value="FAD-dep_OxRdtase_2_FAD-bd"/>
</dbReference>
<evidence type="ECO:0000256" key="2">
    <source>
        <dbReference type="ARBA" id="ARBA00022630"/>
    </source>
</evidence>
<evidence type="ECO:0000313" key="6">
    <source>
        <dbReference type="EMBL" id="SVB73162.1"/>
    </source>
</evidence>
<keyword evidence="3" id="KW-0274">FAD</keyword>
<evidence type="ECO:0000259" key="5">
    <source>
        <dbReference type="Pfam" id="PF00890"/>
    </source>
</evidence>
<dbReference type="SUPFAM" id="SSF51905">
    <property type="entry name" value="FAD/NAD(P)-binding domain"/>
    <property type="match status" value="1"/>
</dbReference>
<dbReference type="GO" id="GO:0034628">
    <property type="term" value="P:'de novo' NAD+ biosynthetic process from L-aspartate"/>
    <property type="evidence" value="ECO:0007669"/>
    <property type="project" value="TreeGrafter"/>
</dbReference>
<comment type="cofactor">
    <cofactor evidence="1">
        <name>FAD</name>
        <dbReference type="ChEBI" id="CHEBI:57692"/>
    </cofactor>
</comment>
<evidence type="ECO:0000256" key="3">
    <source>
        <dbReference type="ARBA" id="ARBA00022827"/>
    </source>
</evidence>
<protein>
    <recommendedName>
        <fullName evidence="5">FAD-dependent oxidoreductase 2 FAD-binding domain-containing protein</fullName>
    </recommendedName>
</protein>
<dbReference type="InterPro" id="IPR005288">
    <property type="entry name" value="NadB"/>
</dbReference>
<sequence length="117" mass="12675">VAIVTKKHLTEANTQYAQGGIAAVTKPTDSIDLHVADTLRAGAGLCREDVVQTVVEEGPDRVQELIDLGMDFTREETISADGERFYSLGKEGGHSKRRVLHTKDATGREVMRALLAA</sequence>
<dbReference type="Gene3D" id="3.50.50.60">
    <property type="entry name" value="FAD/NAD(P)-binding domain"/>
    <property type="match status" value="1"/>
</dbReference>
<feature type="domain" description="FAD-dependent oxidoreductase 2 FAD-binding" evidence="5">
    <location>
        <begin position="1"/>
        <end position="116"/>
    </location>
</feature>
<dbReference type="GO" id="GO:0008734">
    <property type="term" value="F:L-aspartate oxidase activity"/>
    <property type="evidence" value="ECO:0007669"/>
    <property type="project" value="InterPro"/>
</dbReference>
<dbReference type="AlphaFoldDB" id="A0A382GE69"/>
<gene>
    <name evidence="6" type="ORF">METZ01_LOCUS226016</name>
</gene>